<evidence type="ECO:0000313" key="5">
    <source>
        <dbReference type="EMBL" id="NDJ96716.1"/>
    </source>
</evidence>
<dbReference type="AlphaFoldDB" id="A0A6B2G2G6"/>
<dbReference type="InterPro" id="IPR002558">
    <property type="entry name" value="ILWEQ_dom"/>
</dbReference>
<evidence type="ECO:0000259" key="4">
    <source>
        <dbReference type="PROSITE" id="PS50945"/>
    </source>
</evidence>
<dbReference type="PANTHER" id="PTHR19981:SF1">
    <property type="entry name" value="RHEA, ISOFORM B"/>
    <property type="match status" value="1"/>
</dbReference>
<dbReference type="Gene3D" id="1.20.1410.10">
    <property type="entry name" value="I/LWEQ domain"/>
    <property type="match status" value="1"/>
</dbReference>
<feature type="coiled-coil region" evidence="3">
    <location>
        <begin position="205"/>
        <end position="232"/>
    </location>
</feature>
<evidence type="ECO:0000256" key="3">
    <source>
        <dbReference type="SAM" id="Coils"/>
    </source>
</evidence>
<protein>
    <submittedName>
        <fullName evidence="5">Talin-1 (Trinotate prediction)</fullName>
    </submittedName>
</protein>
<dbReference type="GO" id="GO:0030036">
    <property type="term" value="P:actin cytoskeleton organization"/>
    <property type="evidence" value="ECO:0007669"/>
    <property type="project" value="TreeGrafter"/>
</dbReference>
<dbReference type="EMBL" id="GHBR01001501">
    <property type="protein sequence ID" value="NDJ96716.1"/>
    <property type="molecule type" value="Transcribed_RNA"/>
</dbReference>
<keyword evidence="2" id="KW-0963">Cytoplasm</keyword>
<organism evidence="5">
    <name type="scientific">Myxobolus squamalis</name>
    <name type="common">Myxosporean</name>
    <dbReference type="NCBI Taxonomy" id="59785"/>
    <lineage>
        <taxon>Eukaryota</taxon>
        <taxon>Metazoa</taxon>
        <taxon>Cnidaria</taxon>
        <taxon>Myxozoa</taxon>
        <taxon>Myxosporea</taxon>
        <taxon>Bivalvulida</taxon>
        <taxon>Platysporina</taxon>
        <taxon>Myxobolidae</taxon>
        <taxon>Myxobolus</taxon>
    </lineage>
</organism>
<dbReference type="Pfam" id="PF01608">
    <property type="entry name" value="I_LWEQ"/>
    <property type="match status" value="1"/>
</dbReference>
<dbReference type="PROSITE" id="PS50945">
    <property type="entry name" value="I_LWEQ"/>
    <property type="match status" value="1"/>
</dbReference>
<sequence length="240" mass="25867">MNDPNVLAEQELLNAANAIELAAQKLSELKPRPLNRDEGTNKELNFEGQILDAANSIMKATSFLIAAATSAQKELVQKGVFKTKADDKSGTGQWSQGLISAARLVADSTNMLCDAAKAAVEGKASEEKLIAACNAISGSTSQLIMACKVKADPNSENQARLEKAGYSVKKASKTFVESLQGSGVFERKQENIELVTTKVGGLKQEIDALEEIAKHERELKEARDKLIKLRQAKAAPKKDQ</sequence>
<dbReference type="SUPFAM" id="SSF109885">
    <property type="entry name" value="I/LWEQ domain"/>
    <property type="match status" value="1"/>
</dbReference>
<dbReference type="FunFam" id="1.20.1410.10:FF:000001">
    <property type="entry name" value="Talin 2"/>
    <property type="match status" value="1"/>
</dbReference>
<dbReference type="SMART" id="SM00307">
    <property type="entry name" value="ILWEQ"/>
    <property type="match status" value="1"/>
</dbReference>
<evidence type="ECO:0000256" key="1">
    <source>
        <dbReference type="ARBA" id="ARBA00004496"/>
    </source>
</evidence>
<name>A0A6B2G2G6_MYXSQ</name>
<dbReference type="GO" id="GO:0098609">
    <property type="term" value="P:cell-cell adhesion"/>
    <property type="evidence" value="ECO:0007669"/>
    <property type="project" value="TreeGrafter"/>
</dbReference>
<comment type="subcellular location">
    <subcellularLocation>
        <location evidence="1">Cytoplasm</location>
    </subcellularLocation>
</comment>
<dbReference type="GO" id="GO:0005178">
    <property type="term" value="F:integrin binding"/>
    <property type="evidence" value="ECO:0007669"/>
    <property type="project" value="TreeGrafter"/>
</dbReference>
<dbReference type="GO" id="GO:0005737">
    <property type="term" value="C:cytoplasm"/>
    <property type="evidence" value="ECO:0007669"/>
    <property type="project" value="UniProtKB-SubCell"/>
</dbReference>
<proteinExistence type="predicted"/>
<evidence type="ECO:0000256" key="2">
    <source>
        <dbReference type="ARBA" id="ARBA00022490"/>
    </source>
</evidence>
<dbReference type="InterPro" id="IPR035964">
    <property type="entry name" value="I/LWEQ_dom_sf"/>
</dbReference>
<keyword evidence="3" id="KW-0175">Coiled coil</keyword>
<dbReference type="PANTHER" id="PTHR19981">
    <property type="entry name" value="TALIN"/>
    <property type="match status" value="1"/>
</dbReference>
<dbReference type="GO" id="GO:0003779">
    <property type="term" value="F:actin binding"/>
    <property type="evidence" value="ECO:0007669"/>
    <property type="project" value="InterPro"/>
</dbReference>
<feature type="domain" description="I/LWEQ" evidence="4">
    <location>
        <begin position="1"/>
        <end position="237"/>
    </location>
</feature>
<accession>A0A6B2G2G6</accession>
<dbReference type="GO" id="GO:0005925">
    <property type="term" value="C:focal adhesion"/>
    <property type="evidence" value="ECO:0007669"/>
    <property type="project" value="TreeGrafter"/>
</dbReference>
<dbReference type="GO" id="GO:0005886">
    <property type="term" value="C:plasma membrane"/>
    <property type="evidence" value="ECO:0007669"/>
    <property type="project" value="TreeGrafter"/>
</dbReference>
<reference evidence="5" key="1">
    <citation type="submission" date="2018-11" db="EMBL/GenBank/DDBJ databases">
        <title>Myxobolus squamalis genome and transcriptome.</title>
        <authorList>
            <person name="Yahalomi D."/>
            <person name="Atkinson S.D."/>
            <person name="Neuhof M."/>
            <person name="Chang E.S."/>
            <person name="Philippe H."/>
            <person name="Cartwright P."/>
            <person name="Bartholomew J.L."/>
            <person name="Huchon D."/>
        </authorList>
    </citation>
    <scope>NUCLEOTIDE SEQUENCE</scope>
    <source>
        <strain evidence="5">71B08</strain>
        <tissue evidence="5">Whole</tissue>
    </source>
</reference>